<dbReference type="STRING" id="322095.HMPREF3185_00064"/>
<evidence type="ECO:0000313" key="2">
    <source>
        <dbReference type="EMBL" id="KXB78936.1"/>
    </source>
</evidence>
<evidence type="ECO:0000313" key="3">
    <source>
        <dbReference type="Proteomes" id="UP000070224"/>
    </source>
</evidence>
<keyword evidence="3" id="KW-1185">Reference proteome</keyword>
<accession>A0A134BG59</accession>
<comment type="caution">
    <text evidence="2">The sequence shown here is derived from an EMBL/GenBank/DDBJ whole genome shotgun (WGS) entry which is preliminary data.</text>
</comment>
<name>A0A134BG59_9PORP</name>
<dbReference type="Proteomes" id="UP000070224">
    <property type="component" value="Unassembled WGS sequence"/>
</dbReference>
<dbReference type="PROSITE" id="PS51257">
    <property type="entry name" value="PROKAR_LIPOPROTEIN"/>
    <property type="match status" value="1"/>
</dbReference>
<feature type="signal peptide" evidence="1">
    <location>
        <begin position="1"/>
        <end position="21"/>
    </location>
</feature>
<proteinExistence type="predicted"/>
<feature type="chain" id="PRO_5007462528" description="Lipocalin-like domain-containing protein" evidence="1">
    <location>
        <begin position="22"/>
        <end position="150"/>
    </location>
</feature>
<dbReference type="EMBL" id="LSDK01000005">
    <property type="protein sequence ID" value="KXB78936.1"/>
    <property type="molecule type" value="Genomic_DNA"/>
</dbReference>
<evidence type="ECO:0008006" key="4">
    <source>
        <dbReference type="Google" id="ProtNLM"/>
    </source>
</evidence>
<keyword evidence="1" id="KW-0732">Signal</keyword>
<dbReference type="RefSeq" id="WP_060934721.1">
    <property type="nucleotide sequence ID" value="NZ_KQ960409.1"/>
</dbReference>
<evidence type="ECO:0000256" key="1">
    <source>
        <dbReference type="SAM" id="SignalP"/>
    </source>
</evidence>
<dbReference type="AlphaFoldDB" id="A0A134BG59"/>
<dbReference type="PATRIC" id="fig|322095.3.peg.64"/>
<sequence>MKLKYIFMFLGVMLLGLTACGKKDTPEPSNKNPFAGTKWENVGKATDEEGRSEIISTELQFIDDSRLVILTDYKYTAKDGSIIEQHPTDKEETTYTYEGLVATVITHEIENDKQVTHKVTLTMDAAKQKITATSTKMEKGDKPEIFTRKK</sequence>
<reference evidence="3" key="1">
    <citation type="submission" date="2016-01" db="EMBL/GenBank/DDBJ databases">
        <authorList>
            <person name="Mitreva M."/>
            <person name="Pepin K.H."/>
            <person name="Mihindukulasuriya K.A."/>
            <person name="Fulton R."/>
            <person name="Fronick C."/>
            <person name="O'Laughlin M."/>
            <person name="Miner T."/>
            <person name="Herter B."/>
            <person name="Rosa B.A."/>
            <person name="Cordes M."/>
            <person name="Tomlinson C."/>
            <person name="Wollam A."/>
            <person name="Palsikar V.B."/>
            <person name="Mardis E.R."/>
            <person name="Wilson R.K."/>
        </authorList>
    </citation>
    <scope>NUCLEOTIDE SEQUENCE [LARGE SCALE GENOMIC DNA]</scope>
    <source>
        <strain evidence="3">KA00683</strain>
    </source>
</reference>
<organism evidence="2 3">
    <name type="scientific">Porphyromonas somerae</name>
    <dbReference type="NCBI Taxonomy" id="322095"/>
    <lineage>
        <taxon>Bacteria</taxon>
        <taxon>Pseudomonadati</taxon>
        <taxon>Bacteroidota</taxon>
        <taxon>Bacteroidia</taxon>
        <taxon>Bacteroidales</taxon>
        <taxon>Porphyromonadaceae</taxon>
        <taxon>Porphyromonas</taxon>
    </lineage>
</organism>
<protein>
    <recommendedName>
        <fullName evidence="4">Lipocalin-like domain-containing protein</fullName>
    </recommendedName>
</protein>
<gene>
    <name evidence="2" type="ORF">HMPREF3185_00064</name>
</gene>